<keyword evidence="2" id="KW-1185">Reference proteome</keyword>
<proteinExistence type="predicted"/>
<accession>A0ACB8QEY8</accession>
<reference evidence="1" key="1">
    <citation type="submission" date="2021-02" db="EMBL/GenBank/DDBJ databases">
        <authorList>
            <consortium name="DOE Joint Genome Institute"/>
            <person name="Ahrendt S."/>
            <person name="Looney B.P."/>
            <person name="Miyauchi S."/>
            <person name="Morin E."/>
            <person name="Drula E."/>
            <person name="Courty P.E."/>
            <person name="Chicoki N."/>
            <person name="Fauchery L."/>
            <person name="Kohler A."/>
            <person name="Kuo A."/>
            <person name="Labutti K."/>
            <person name="Pangilinan J."/>
            <person name="Lipzen A."/>
            <person name="Riley R."/>
            <person name="Andreopoulos W."/>
            <person name="He G."/>
            <person name="Johnson J."/>
            <person name="Barry K.W."/>
            <person name="Grigoriev I.V."/>
            <person name="Nagy L."/>
            <person name="Hibbett D."/>
            <person name="Henrissat B."/>
            <person name="Matheny P.B."/>
            <person name="Labbe J."/>
            <person name="Martin F."/>
        </authorList>
    </citation>
    <scope>NUCLEOTIDE SEQUENCE</scope>
    <source>
        <strain evidence="1">EC-137</strain>
    </source>
</reference>
<reference evidence="1" key="2">
    <citation type="journal article" date="2022" name="New Phytol.">
        <title>Evolutionary transition to the ectomycorrhizal habit in the genomes of a hyperdiverse lineage of mushroom-forming fungi.</title>
        <authorList>
            <person name="Looney B."/>
            <person name="Miyauchi S."/>
            <person name="Morin E."/>
            <person name="Drula E."/>
            <person name="Courty P.E."/>
            <person name="Kohler A."/>
            <person name="Kuo A."/>
            <person name="LaButti K."/>
            <person name="Pangilinan J."/>
            <person name="Lipzen A."/>
            <person name="Riley R."/>
            <person name="Andreopoulos W."/>
            <person name="He G."/>
            <person name="Johnson J."/>
            <person name="Nolan M."/>
            <person name="Tritt A."/>
            <person name="Barry K.W."/>
            <person name="Grigoriev I.V."/>
            <person name="Nagy L.G."/>
            <person name="Hibbett D."/>
            <person name="Henrissat B."/>
            <person name="Matheny P.B."/>
            <person name="Labbe J."/>
            <person name="Martin F.M."/>
        </authorList>
    </citation>
    <scope>NUCLEOTIDE SEQUENCE</scope>
    <source>
        <strain evidence="1">EC-137</strain>
    </source>
</reference>
<protein>
    <submittedName>
        <fullName evidence="1">Uncharacterized protein</fullName>
    </submittedName>
</protein>
<evidence type="ECO:0000313" key="1">
    <source>
        <dbReference type="EMBL" id="KAI0030314.1"/>
    </source>
</evidence>
<sequence length="121" mass="13937">DPEGRIRLEDVSMPAFDSFLSILYPKDYNNYDLGSRSEWTDVLKLASRWSFHSIRALAIRRLEAFLRDSPLDRLVLARACDVPQWVTPALKNLSMREEPLRESELLQMGCGDIAIIAEVRE</sequence>
<feature type="non-terminal residue" evidence="1">
    <location>
        <position position="1"/>
    </location>
</feature>
<feature type="non-terminal residue" evidence="1">
    <location>
        <position position="121"/>
    </location>
</feature>
<dbReference type="EMBL" id="MU273628">
    <property type="protein sequence ID" value="KAI0030314.1"/>
    <property type="molecule type" value="Genomic_DNA"/>
</dbReference>
<dbReference type="Proteomes" id="UP000814128">
    <property type="component" value="Unassembled WGS sequence"/>
</dbReference>
<comment type="caution">
    <text evidence="1">The sequence shown here is derived from an EMBL/GenBank/DDBJ whole genome shotgun (WGS) entry which is preliminary data.</text>
</comment>
<organism evidence="1 2">
    <name type="scientific">Vararia minispora EC-137</name>
    <dbReference type="NCBI Taxonomy" id="1314806"/>
    <lineage>
        <taxon>Eukaryota</taxon>
        <taxon>Fungi</taxon>
        <taxon>Dikarya</taxon>
        <taxon>Basidiomycota</taxon>
        <taxon>Agaricomycotina</taxon>
        <taxon>Agaricomycetes</taxon>
        <taxon>Russulales</taxon>
        <taxon>Lachnocladiaceae</taxon>
        <taxon>Vararia</taxon>
    </lineage>
</organism>
<gene>
    <name evidence="1" type="ORF">K488DRAFT_28206</name>
</gene>
<name>A0ACB8QEY8_9AGAM</name>
<evidence type="ECO:0000313" key="2">
    <source>
        <dbReference type="Proteomes" id="UP000814128"/>
    </source>
</evidence>